<dbReference type="RefSeq" id="WP_163298334.1">
    <property type="nucleotide sequence ID" value="NZ_JAAGRR010000039.1"/>
</dbReference>
<dbReference type="NCBIfam" id="NF004970">
    <property type="entry name" value="PRK06333.1"/>
    <property type="match status" value="1"/>
</dbReference>
<evidence type="ECO:0000256" key="11">
    <source>
        <dbReference type="PIRNR" id="PIRNR000447"/>
    </source>
</evidence>
<name>A0A6N9TMB7_DISTH</name>
<evidence type="ECO:0000313" key="15">
    <source>
        <dbReference type="EMBL" id="NDY42188.1"/>
    </source>
</evidence>
<keyword evidence="16" id="KW-1185">Reference proteome</keyword>
<keyword evidence="5 11" id="KW-0444">Lipid biosynthesis</keyword>
<evidence type="ECO:0000256" key="3">
    <source>
        <dbReference type="ARBA" id="ARBA00012356"/>
    </source>
</evidence>
<evidence type="ECO:0000256" key="7">
    <source>
        <dbReference type="ARBA" id="ARBA00022832"/>
    </source>
</evidence>
<dbReference type="PANTHER" id="PTHR11712:SF336">
    <property type="entry name" value="3-OXOACYL-[ACYL-CARRIER-PROTEIN] SYNTHASE, MITOCHONDRIAL"/>
    <property type="match status" value="1"/>
</dbReference>
<dbReference type="InterPro" id="IPR000794">
    <property type="entry name" value="Beta-ketoacyl_synthase"/>
</dbReference>
<protein>
    <recommendedName>
        <fullName evidence="4 11">3-oxoacyl-[acyl-carrier-protein] synthase 2</fullName>
        <ecNumber evidence="3 11">2.3.1.179</ecNumber>
    </recommendedName>
</protein>
<comment type="catalytic activity">
    <reaction evidence="11">
        <text>a fatty acyl-[ACP] + malonyl-[ACP] + H(+) = a 3-oxoacyl-[ACP] + holo-[ACP] + CO2</text>
        <dbReference type="Rhea" id="RHEA:22836"/>
        <dbReference type="Rhea" id="RHEA-COMP:9623"/>
        <dbReference type="Rhea" id="RHEA-COMP:9685"/>
        <dbReference type="Rhea" id="RHEA-COMP:9916"/>
        <dbReference type="Rhea" id="RHEA-COMP:14125"/>
        <dbReference type="ChEBI" id="CHEBI:15378"/>
        <dbReference type="ChEBI" id="CHEBI:16526"/>
        <dbReference type="ChEBI" id="CHEBI:64479"/>
        <dbReference type="ChEBI" id="CHEBI:78449"/>
        <dbReference type="ChEBI" id="CHEBI:78776"/>
        <dbReference type="ChEBI" id="CHEBI:138651"/>
    </reaction>
</comment>
<dbReference type="AlphaFoldDB" id="A0A6N9TMB7"/>
<dbReference type="Gene3D" id="3.40.47.10">
    <property type="match status" value="1"/>
</dbReference>
<dbReference type="GO" id="GO:0006633">
    <property type="term" value="P:fatty acid biosynthetic process"/>
    <property type="evidence" value="ECO:0007669"/>
    <property type="project" value="UniProtKB-UniRule"/>
</dbReference>
<dbReference type="SUPFAM" id="SSF53901">
    <property type="entry name" value="Thiolase-like"/>
    <property type="match status" value="2"/>
</dbReference>
<dbReference type="UniPathway" id="UPA00094"/>
<dbReference type="PROSITE" id="PS52004">
    <property type="entry name" value="KS3_2"/>
    <property type="match status" value="1"/>
</dbReference>
<comment type="function">
    <text evidence="11">Involved in the type II fatty acid elongation cycle. Catalyzes the elongation of a wide range of acyl-ACP by the addition of two carbons from malonyl-ACP to an acyl acceptor. Can efficiently catalyze the conversion of palmitoleoyl-ACP (cis-hexadec-9-enoyl-ACP) to cis-vaccenoyl-ACP (cis-octadec-11-enoyl-ACP), an essential step in the thermal regulation of fatty acid composition.</text>
</comment>
<dbReference type="Pfam" id="PF00109">
    <property type="entry name" value="ketoacyl-synt"/>
    <property type="match status" value="1"/>
</dbReference>
<dbReference type="InterPro" id="IPR014031">
    <property type="entry name" value="Ketoacyl_synth_C"/>
</dbReference>
<evidence type="ECO:0000256" key="1">
    <source>
        <dbReference type="ARBA" id="ARBA00005194"/>
    </source>
</evidence>
<dbReference type="EMBL" id="JAAGRR010000039">
    <property type="protein sequence ID" value="NDY42188.1"/>
    <property type="molecule type" value="Genomic_DNA"/>
</dbReference>
<keyword evidence="9 11" id="KW-0275">Fatty acid biosynthesis</keyword>
<dbReference type="FunFam" id="3.40.47.10:FF:000009">
    <property type="entry name" value="3-oxoacyl-[acyl-carrier-protein] synthase 2"/>
    <property type="match status" value="1"/>
</dbReference>
<evidence type="ECO:0000256" key="13">
    <source>
        <dbReference type="RuleBase" id="RU003694"/>
    </source>
</evidence>
<dbReference type="PIRSF" id="PIRSF000447">
    <property type="entry name" value="KAS_II"/>
    <property type="match status" value="1"/>
</dbReference>
<dbReference type="InterPro" id="IPR017568">
    <property type="entry name" value="3-oxoacyl-ACP_synth-2"/>
</dbReference>
<sequence>MTLERPPRRRVVVTGLGVLCPVGIGVEESWAAVTAGRSGIGPVTRFDTEGYACRIAGEVKGFDPTDFMPEKLAKRVDLFVRYGVAAAAMALEDAGLRITAEEAPRVGVITGCGLGGLGTIEHYRDVLVQKGPSRVSPFFIPMAIPNMASGQISILFGAKGPNTVVCTACAAGTHAIGDACRAIQCGAADVMISGGTESVIVPLALSGFASLKALSLRNDEPERASRPFEKDRDGFVIGEGAGILVLEELGHALERGARIYAEVAGYGLTGDAYHMTAPPDDGEGGARCMQMALDDAGLAPEDVDYINAHGTSTALNDLCETRAIKTVFGEYADKVPVSSTKSMTGHLLGGAGGVEAVFTVKAIETGVIPPTINYETPDPECDLDYVPNTARKADVEVAMSNSFGFGGTNAVLVFRRYREA</sequence>
<dbReference type="InterPro" id="IPR014030">
    <property type="entry name" value="Ketoacyl_synth_N"/>
</dbReference>
<dbReference type="InterPro" id="IPR020841">
    <property type="entry name" value="PKS_Beta-ketoAc_synthase_dom"/>
</dbReference>
<dbReference type="InterPro" id="IPR018201">
    <property type="entry name" value="Ketoacyl_synth_AS"/>
</dbReference>
<proteinExistence type="inferred from homology"/>
<dbReference type="PANTHER" id="PTHR11712">
    <property type="entry name" value="POLYKETIDE SYNTHASE-RELATED"/>
    <property type="match status" value="1"/>
</dbReference>
<keyword evidence="8" id="KW-0443">Lipid metabolism</keyword>
<reference evidence="15 16" key="1">
    <citation type="submission" date="2020-02" db="EMBL/GenBank/DDBJ databases">
        <title>Comparative genomics of sulfur disproportionating microorganisms.</title>
        <authorList>
            <person name="Ward L.M."/>
            <person name="Bertran E."/>
            <person name="Johnston D.T."/>
        </authorList>
    </citation>
    <scope>NUCLEOTIDE SEQUENCE [LARGE SCALE GENOMIC DNA]</scope>
    <source>
        <strain evidence="15 16">DSM 100025</strain>
    </source>
</reference>
<evidence type="ECO:0000256" key="10">
    <source>
        <dbReference type="ARBA" id="ARBA00023315"/>
    </source>
</evidence>
<dbReference type="NCBIfam" id="NF005589">
    <property type="entry name" value="PRK07314.1"/>
    <property type="match status" value="1"/>
</dbReference>
<feature type="domain" description="Ketosynthase family 3 (KS3)" evidence="14">
    <location>
        <begin position="8"/>
        <end position="416"/>
    </location>
</feature>
<comment type="caution">
    <text evidence="15">The sequence shown here is derived from an EMBL/GenBank/DDBJ whole genome shotgun (WGS) entry which is preliminary data.</text>
</comment>
<dbReference type="GO" id="GO:0004315">
    <property type="term" value="F:3-oxoacyl-[acyl-carrier-protein] synthase activity"/>
    <property type="evidence" value="ECO:0007669"/>
    <property type="project" value="UniProtKB-UniRule"/>
</dbReference>
<keyword evidence="6 11" id="KW-0808">Transferase</keyword>
<dbReference type="Proteomes" id="UP000469346">
    <property type="component" value="Unassembled WGS sequence"/>
</dbReference>
<feature type="active site" description="For beta-ketoacyl synthase activity" evidence="12">
    <location>
        <position position="169"/>
    </location>
</feature>
<gene>
    <name evidence="15" type="primary">fabF</name>
    <name evidence="15" type="ORF">G3N55_04920</name>
</gene>
<keyword evidence="10 11" id="KW-0012">Acyltransferase</keyword>
<organism evidence="15 16">
    <name type="scientific">Dissulfurirhabdus thermomarina</name>
    <dbReference type="NCBI Taxonomy" id="1765737"/>
    <lineage>
        <taxon>Bacteria</taxon>
        <taxon>Deltaproteobacteria</taxon>
        <taxon>Dissulfurirhabdaceae</taxon>
        <taxon>Dissulfurirhabdus</taxon>
    </lineage>
</organism>
<evidence type="ECO:0000256" key="9">
    <source>
        <dbReference type="ARBA" id="ARBA00023160"/>
    </source>
</evidence>
<evidence type="ECO:0000256" key="8">
    <source>
        <dbReference type="ARBA" id="ARBA00023098"/>
    </source>
</evidence>
<dbReference type="Pfam" id="PF02801">
    <property type="entry name" value="Ketoacyl-synt_C"/>
    <property type="match status" value="1"/>
</dbReference>
<dbReference type="GO" id="GO:0005829">
    <property type="term" value="C:cytosol"/>
    <property type="evidence" value="ECO:0007669"/>
    <property type="project" value="TreeGrafter"/>
</dbReference>
<comment type="catalytic activity">
    <reaction evidence="11">
        <text>(9Z)-hexadecenoyl-[ACP] + malonyl-[ACP] + H(+) = 3-oxo-(11Z)-octadecenoyl-[ACP] + holo-[ACP] + CO2</text>
        <dbReference type="Rhea" id="RHEA:55040"/>
        <dbReference type="Rhea" id="RHEA-COMP:9623"/>
        <dbReference type="Rhea" id="RHEA-COMP:9685"/>
        <dbReference type="Rhea" id="RHEA-COMP:10800"/>
        <dbReference type="Rhea" id="RHEA-COMP:14074"/>
        <dbReference type="ChEBI" id="CHEBI:15378"/>
        <dbReference type="ChEBI" id="CHEBI:16526"/>
        <dbReference type="ChEBI" id="CHEBI:64479"/>
        <dbReference type="ChEBI" id="CHEBI:78449"/>
        <dbReference type="ChEBI" id="CHEBI:83989"/>
        <dbReference type="ChEBI" id="CHEBI:138538"/>
        <dbReference type="EC" id="2.3.1.179"/>
    </reaction>
</comment>
<dbReference type="PROSITE" id="PS00606">
    <property type="entry name" value="KS3_1"/>
    <property type="match status" value="1"/>
</dbReference>
<dbReference type="CDD" id="cd00834">
    <property type="entry name" value="KAS_I_II"/>
    <property type="match status" value="1"/>
</dbReference>
<dbReference type="EC" id="2.3.1.179" evidence="3 11"/>
<evidence type="ECO:0000259" key="14">
    <source>
        <dbReference type="PROSITE" id="PS52004"/>
    </source>
</evidence>
<dbReference type="SMART" id="SM00825">
    <property type="entry name" value="PKS_KS"/>
    <property type="match status" value="1"/>
</dbReference>
<comment type="similarity">
    <text evidence="2 11 13">Belongs to the thiolase-like superfamily. Beta-ketoacyl-ACP synthases family.</text>
</comment>
<dbReference type="InterPro" id="IPR016039">
    <property type="entry name" value="Thiolase-like"/>
</dbReference>
<evidence type="ECO:0000256" key="4">
    <source>
        <dbReference type="ARBA" id="ARBA00014657"/>
    </source>
</evidence>
<evidence type="ECO:0000256" key="6">
    <source>
        <dbReference type="ARBA" id="ARBA00022679"/>
    </source>
</evidence>
<accession>A0A6N9TMB7</accession>
<dbReference type="NCBIfam" id="TIGR03150">
    <property type="entry name" value="fabF"/>
    <property type="match status" value="1"/>
</dbReference>
<evidence type="ECO:0000256" key="5">
    <source>
        <dbReference type="ARBA" id="ARBA00022516"/>
    </source>
</evidence>
<evidence type="ECO:0000256" key="2">
    <source>
        <dbReference type="ARBA" id="ARBA00008467"/>
    </source>
</evidence>
<keyword evidence="7" id="KW-0276">Fatty acid metabolism</keyword>
<evidence type="ECO:0000313" key="16">
    <source>
        <dbReference type="Proteomes" id="UP000469346"/>
    </source>
</evidence>
<comment type="pathway">
    <text evidence="1 11">Lipid metabolism; fatty acid biosynthesis.</text>
</comment>
<evidence type="ECO:0000256" key="12">
    <source>
        <dbReference type="PIRSR" id="PIRSR000447-1"/>
    </source>
</evidence>